<gene>
    <name evidence="1" type="ORF">ADM99_03320</name>
</gene>
<dbReference type="GO" id="GO:0016491">
    <property type="term" value="F:oxidoreductase activity"/>
    <property type="evidence" value="ECO:0007669"/>
    <property type="project" value="TreeGrafter"/>
</dbReference>
<dbReference type="InterPro" id="IPR011989">
    <property type="entry name" value="ARM-like"/>
</dbReference>
<dbReference type="SUPFAM" id="SSF48371">
    <property type="entry name" value="ARM repeat"/>
    <property type="match status" value="1"/>
</dbReference>
<sequence>MAKGMEMVDINDGCLGRGKATDKEKTQNERLSDDDLIELLKNKLPTLRTSAARILGERKCIASVPFLCSSLLTEKALYPRLAVCEALAAIGEPVLPDLVTLIGMVGNNRHESLPERGFYKKSYPLPRDLAVRTIIRIGPVALPFLEDVLQNGERNGRLEAIDGIGHIAFYFKQYPSEPALLAAYPQTETDPVMRWKIIRAFQSFPSNQVREILIAIIRDGQIPAHRWEAVRSLGQLRMNIPDDLIQQAGMDENSEVRNIAQRFL</sequence>
<dbReference type="PANTHER" id="PTHR12697">
    <property type="entry name" value="PBS LYASE HEAT-LIKE PROTEIN"/>
    <property type="match status" value="1"/>
</dbReference>
<name>A0A0P6XDN1_9CHLR</name>
<comment type="caution">
    <text evidence="1">The sequence shown here is derived from an EMBL/GenBank/DDBJ whole genome shotgun (WGS) entry which is preliminary data.</text>
</comment>
<dbReference type="InterPro" id="IPR016024">
    <property type="entry name" value="ARM-type_fold"/>
</dbReference>
<evidence type="ECO:0008006" key="3">
    <source>
        <dbReference type="Google" id="ProtNLM"/>
    </source>
</evidence>
<reference evidence="1 2" key="1">
    <citation type="submission" date="2015-07" db="EMBL/GenBank/DDBJ databases">
        <title>Genome sequence of Leptolinea tardivitalis DSM 16556.</title>
        <authorList>
            <person name="Hemp J."/>
            <person name="Ward L.M."/>
            <person name="Pace L.A."/>
            <person name="Fischer W.W."/>
        </authorList>
    </citation>
    <scope>NUCLEOTIDE SEQUENCE [LARGE SCALE GENOMIC DNA]</scope>
    <source>
        <strain evidence="1 2">YMTK-2</strain>
    </source>
</reference>
<accession>A0A0P6XDN1</accession>
<organism evidence="1 2">
    <name type="scientific">Leptolinea tardivitalis</name>
    <dbReference type="NCBI Taxonomy" id="229920"/>
    <lineage>
        <taxon>Bacteria</taxon>
        <taxon>Bacillati</taxon>
        <taxon>Chloroflexota</taxon>
        <taxon>Anaerolineae</taxon>
        <taxon>Anaerolineales</taxon>
        <taxon>Anaerolineaceae</taxon>
        <taxon>Leptolinea</taxon>
    </lineage>
</organism>
<dbReference type="Gene3D" id="1.25.10.10">
    <property type="entry name" value="Leucine-rich Repeat Variant"/>
    <property type="match status" value="2"/>
</dbReference>
<dbReference type="Proteomes" id="UP000050430">
    <property type="component" value="Unassembled WGS sequence"/>
</dbReference>
<dbReference type="Pfam" id="PF13646">
    <property type="entry name" value="HEAT_2"/>
    <property type="match status" value="1"/>
</dbReference>
<dbReference type="STRING" id="229920.ADM99_03320"/>
<dbReference type="EMBL" id="LGCK01000006">
    <property type="protein sequence ID" value="KPL73268.1"/>
    <property type="molecule type" value="Genomic_DNA"/>
</dbReference>
<dbReference type="OrthoDB" id="4927470at2"/>
<protein>
    <recommendedName>
        <fullName evidence="3">HEAT repeat domain-containing protein</fullName>
    </recommendedName>
</protein>
<dbReference type="PANTHER" id="PTHR12697:SF5">
    <property type="entry name" value="DEOXYHYPUSINE HYDROXYLASE"/>
    <property type="match status" value="1"/>
</dbReference>
<keyword evidence="2" id="KW-1185">Reference proteome</keyword>
<dbReference type="AlphaFoldDB" id="A0A0P6XDN1"/>
<evidence type="ECO:0000313" key="2">
    <source>
        <dbReference type="Proteomes" id="UP000050430"/>
    </source>
</evidence>
<dbReference type="PATRIC" id="fig|229920.5.peg.2292"/>
<evidence type="ECO:0000313" key="1">
    <source>
        <dbReference type="EMBL" id="KPL73268.1"/>
    </source>
</evidence>
<dbReference type="RefSeq" id="WP_062421673.1">
    <property type="nucleotide sequence ID" value="NZ_BBYA01000009.1"/>
</dbReference>
<proteinExistence type="predicted"/>